<keyword evidence="3" id="KW-0677">Repeat</keyword>
<evidence type="ECO:0000256" key="2">
    <source>
        <dbReference type="ARBA" id="ARBA00022574"/>
    </source>
</evidence>
<proteinExistence type="evidence at transcript level"/>
<dbReference type="Gene3D" id="2.130.10.10">
    <property type="entry name" value="YVTN repeat-like/Quinoprotein amine dehydrogenase"/>
    <property type="match status" value="3"/>
</dbReference>
<dbReference type="Pfam" id="PF00400">
    <property type="entry name" value="WD40"/>
    <property type="match status" value="6"/>
</dbReference>
<dbReference type="EMBL" id="JW866460">
    <property type="protein sequence ID" value="AFO98977.1"/>
    <property type="molecule type" value="mRNA"/>
</dbReference>
<dbReference type="InterPro" id="IPR036322">
    <property type="entry name" value="WD40_repeat_dom_sf"/>
</dbReference>
<dbReference type="SMART" id="SM00320">
    <property type="entry name" value="WD40"/>
    <property type="match status" value="7"/>
</dbReference>
<dbReference type="SUPFAM" id="SSF50978">
    <property type="entry name" value="WD40 repeat-like"/>
    <property type="match status" value="1"/>
</dbReference>
<feature type="repeat" description="WD" evidence="4">
    <location>
        <begin position="298"/>
        <end position="331"/>
    </location>
</feature>
<dbReference type="InterPro" id="IPR015943">
    <property type="entry name" value="WD40/YVTN_repeat-like_dom_sf"/>
</dbReference>
<evidence type="ECO:0000256" key="3">
    <source>
        <dbReference type="ARBA" id="ARBA00022737"/>
    </source>
</evidence>
<dbReference type="PROSITE" id="PS50082">
    <property type="entry name" value="WD_REPEATS_2"/>
    <property type="match status" value="5"/>
</dbReference>
<sequence>MASGGSGSVAAECKRNIARKLRIRDRHQSHRYSAVITRYNQLLERANVLRQWRDVCNPSSVPSSPSDVSDLQVRHQEKVTAIHRQNGQLAEDFISLRKKLEEKEPELELTQGRMAKLEHQREWLDVERRKLSQRVLTLEQVNRSVREEYEGLRGRCWDWDQQLRALEMENAEIIRDLMELKARAARAQNHRIEEPQRVQQCCLQKDLAVFSNTPVCIDTDEEKESHPPIDVADELKMRTNRDKLFRSASVSLPRSSNFLQNIKQLFVRRRGSSSVSEVSDPIRICVSATVPTISKQCLEVHDGEVNAVQFSPNSNLLATGGSDRTIKLWDMVRGTLQNPKALVGSNDGITSLEFDPLGSMILAGSYDNSARLWSLDTYELKHTLSGHSGKVTAAKFKSYLRQVVTGSYDGTLRIWDLHKEACVSSIAVNSRCSDVICSDYFIVSGHMDKKIRFWDCRTQTISNEIHLQEKVTSLDMSGDRTQLLSLSRDDLLRVMDMRMNNVRKELRAEGFKCGTDWTKAIFSPDGNYVVSGSIDGVLYIWNVDTEKLETSLVGEHRATVNAISWSPSGDYVVSVDRAKRATLWTDF</sequence>
<dbReference type="PANTHER" id="PTHR19878:SF7">
    <property type="entry name" value="PROTEIN ATG16L2"/>
    <property type="match status" value="1"/>
</dbReference>
<keyword evidence="5" id="KW-0175">Coiled coil</keyword>
<evidence type="ECO:0000256" key="5">
    <source>
        <dbReference type="SAM" id="Coils"/>
    </source>
</evidence>
<dbReference type="InterPro" id="IPR020472">
    <property type="entry name" value="WD40_PAC1"/>
</dbReference>
<dbReference type="PROSITE" id="PS50294">
    <property type="entry name" value="WD_REPEATS_REGION"/>
    <property type="match status" value="4"/>
</dbReference>
<dbReference type="Pfam" id="PF08614">
    <property type="entry name" value="ATG16"/>
    <property type="match status" value="1"/>
</dbReference>
<dbReference type="GO" id="GO:0000045">
    <property type="term" value="P:autophagosome assembly"/>
    <property type="evidence" value="ECO:0007669"/>
    <property type="project" value="InterPro"/>
</dbReference>
<feature type="repeat" description="WD" evidence="4">
    <location>
        <begin position="522"/>
        <end position="551"/>
    </location>
</feature>
<dbReference type="InterPro" id="IPR001680">
    <property type="entry name" value="WD40_rpt"/>
</dbReference>
<evidence type="ECO:0000259" key="6">
    <source>
        <dbReference type="Pfam" id="PF08614"/>
    </source>
</evidence>
<dbReference type="AlphaFoldDB" id="V9KLL2"/>
<feature type="coiled-coil region" evidence="5">
    <location>
        <begin position="114"/>
        <end position="190"/>
    </location>
</feature>
<feature type="repeat" description="WD" evidence="4">
    <location>
        <begin position="342"/>
        <end position="383"/>
    </location>
</feature>
<evidence type="ECO:0000256" key="4">
    <source>
        <dbReference type="PROSITE-ProRule" id="PRU00221"/>
    </source>
</evidence>
<organism evidence="7">
    <name type="scientific">Callorhinchus milii</name>
    <name type="common">Ghost shark</name>
    <dbReference type="NCBI Taxonomy" id="7868"/>
    <lineage>
        <taxon>Eukaryota</taxon>
        <taxon>Metazoa</taxon>
        <taxon>Chordata</taxon>
        <taxon>Craniata</taxon>
        <taxon>Vertebrata</taxon>
        <taxon>Chondrichthyes</taxon>
        <taxon>Holocephali</taxon>
        <taxon>Chimaeriformes</taxon>
        <taxon>Callorhinchidae</taxon>
        <taxon>Callorhinchus</taxon>
    </lineage>
</organism>
<dbReference type="CDD" id="cd00200">
    <property type="entry name" value="WD40"/>
    <property type="match status" value="1"/>
</dbReference>
<dbReference type="PROSITE" id="PS00678">
    <property type="entry name" value="WD_REPEATS_1"/>
    <property type="match status" value="3"/>
</dbReference>
<comment type="similarity">
    <text evidence="1">Belongs to the WD repeat ATG16 family.</text>
</comment>
<evidence type="ECO:0000256" key="1">
    <source>
        <dbReference type="ARBA" id="ARBA00009271"/>
    </source>
</evidence>
<protein>
    <submittedName>
        <fullName evidence="7">Autophagy-related protein 16-1-like protein</fullName>
    </submittedName>
</protein>
<dbReference type="InterPro" id="IPR019775">
    <property type="entry name" value="WD40_repeat_CS"/>
</dbReference>
<feature type="domain" description="Autophagy-related protein 16" evidence="6">
    <location>
        <begin position="17"/>
        <end position="189"/>
    </location>
</feature>
<dbReference type="InterPro" id="IPR013923">
    <property type="entry name" value="Autophagy-rel_prot_16_dom"/>
</dbReference>
<dbReference type="InterPro" id="IPR045160">
    <property type="entry name" value="ATG16"/>
</dbReference>
<evidence type="ECO:0000313" key="7">
    <source>
        <dbReference type="EMBL" id="AFO98977.1"/>
    </source>
</evidence>
<dbReference type="PANTHER" id="PTHR19878">
    <property type="entry name" value="AUTOPHAGY PROTEIN 16-LIKE"/>
    <property type="match status" value="1"/>
</dbReference>
<reference evidence="7" key="1">
    <citation type="journal article" date="2014" name="Nature">
        <title>Elephant shark genome provides unique insights into gnathostome evolution.</title>
        <authorList>
            <consortium name="International Elephant Shark Genome Sequencing Consortium"/>
            <person name="Venkatesh B."/>
            <person name="Lee A.P."/>
            <person name="Ravi V."/>
            <person name="Maurya A.K."/>
            <person name="Lian M.M."/>
            <person name="Swann J.B."/>
            <person name="Ohta Y."/>
            <person name="Flajnik M.F."/>
            <person name="Sutoh Y."/>
            <person name="Kasahara M."/>
            <person name="Hoon S."/>
            <person name="Gangu V."/>
            <person name="Roy S.W."/>
            <person name="Irimia M."/>
            <person name="Korzh V."/>
            <person name="Kondrychyn I."/>
            <person name="Lim Z.W."/>
            <person name="Tay B.H."/>
            <person name="Tohari S."/>
            <person name="Kong K.W."/>
            <person name="Ho S."/>
            <person name="Lorente-Galdos B."/>
            <person name="Quilez J."/>
            <person name="Marques-Bonet T."/>
            <person name="Raney B.J."/>
            <person name="Ingham P.W."/>
            <person name="Tay A."/>
            <person name="Hillier L.W."/>
            <person name="Minx P."/>
            <person name="Boehm T."/>
            <person name="Wilson R.K."/>
            <person name="Brenner S."/>
            <person name="Warren W.C."/>
        </authorList>
    </citation>
    <scope>NUCLEOTIDE SEQUENCE</scope>
    <source>
        <tissue evidence="7">Liver</tissue>
    </source>
</reference>
<keyword evidence="2 4" id="KW-0853">WD repeat</keyword>
<feature type="repeat" description="WD" evidence="4">
    <location>
        <begin position="553"/>
        <end position="587"/>
    </location>
</feature>
<feature type="repeat" description="WD" evidence="4">
    <location>
        <begin position="384"/>
        <end position="425"/>
    </location>
</feature>
<accession>V9KLL2</accession>
<dbReference type="PRINTS" id="PR00320">
    <property type="entry name" value="GPROTEINBRPT"/>
</dbReference>
<name>V9KLL2_CALMI</name>